<evidence type="ECO:0000313" key="5">
    <source>
        <dbReference type="Proteomes" id="UP001233314"/>
    </source>
</evidence>
<feature type="transmembrane region" description="Helical" evidence="2">
    <location>
        <begin position="175"/>
        <end position="192"/>
    </location>
</feature>
<dbReference type="SUPFAM" id="SSF54001">
    <property type="entry name" value="Cysteine proteinases"/>
    <property type="match status" value="1"/>
</dbReference>
<dbReference type="InterPro" id="IPR002931">
    <property type="entry name" value="Transglutaminase-like"/>
</dbReference>
<feature type="domain" description="Transglutaminase-like" evidence="3">
    <location>
        <begin position="438"/>
        <end position="544"/>
    </location>
</feature>
<feature type="transmembrane region" description="Helical" evidence="2">
    <location>
        <begin position="609"/>
        <end position="634"/>
    </location>
</feature>
<feature type="transmembrane region" description="Helical" evidence="2">
    <location>
        <begin position="151"/>
        <end position="169"/>
    </location>
</feature>
<dbReference type="Proteomes" id="UP001233314">
    <property type="component" value="Unassembled WGS sequence"/>
</dbReference>
<evidence type="ECO:0000313" key="4">
    <source>
        <dbReference type="EMBL" id="MDO7867829.1"/>
    </source>
</evidence>
<dbReference type="InterPro" id="IPR038765">
    <property type="entry name" value="Papain-like_cys_pep_sf"/>
</dbReference>
<sequence length="750" mass="79309">MARKASLVPTGRALVDLLFVLGLGTIAMYGFKDTFHGWSFLLAGVLGLLLGALLAHLAVELAQPVVVLALFVVVAFFLLGGAVAGPDSAASALPLPGTLVDLADKSVHGWKELLTTLPPVDGGPLLALPYLLGLVAGAGTLTLARRLRSAWVPPVGALALVAAVILLGVKDASHLAVTGLLVAVLGVAWVVIRARWRSATVTIGSRNRSRVLLGAGLCGLAALGAVAVGPHLPGTSEERTVLRTWVEPPFDVGQYPSPLASFRKYTKGYDGPPQYKLNDKPLLDVKGLPEGTRIRFAGMDSYNGIVFGAANDSGLEPGNADTFQKVGSVIANPATGRKVTARVKVLDGYRGVWLPEAGALTGIRLGTGLADQTDSFRYNLATNTGVVPGGIAPGDTYTFQAVLPDDGLDKGLTTWSGSLPGVEAASRFQSLAAQMAGQSATSPLERVLAIADEMKTTGKYTDGGAGAEQFRPGHSLSRLTEFTAADRQMAGDDEQYAAMMAILANQAGVPARVVMGAKVPPGGIIKGSDVHAWVELRAADGTWRTLPQDRFMSDTPPQQEAPQLQKLVAGKVIPPPAPVRPPSSAGDPVEDSLDRLDQHHGSSFQVPGFVWWILKWVVLPLLVAAALVGLVLFLKRRRTRLRRTTGTAAARVAAAWRDLLDHARDHGHAVSGRATRREQAAAIPVEGFGDVARSADAGVFGRTEPTDEQAEHLWRQVDEQRARMDAPLSRLARWKVALNLASFRRMEGSS</sequence>
<name>A0ABT9AZ16_9ACTN</name>
<evidence type="ECO:0000259" key="3">
    <source>
        <dbReference type="Pfam" id="PF01841"/>
    </source>
</evidence>
<organism evidence="4 5">
    <name type="scientific">Nocardioides jiangxiensis</name>
    <dbReference type="NCBI Taxonomy" id="3064524"/>
    <lineage>
        <taxon>Bacteria</taxon>
        <taxon>Bacillati</taxon>
        <taxon>Actinomycetota</taxon>
        <taxon>Actinomycetes</taxon>
        <taxon>Propionibacteriales</taxon>
        <taxon>Nocardioidaceae</taxon>
        <taxon>Nocardioides</taxon>
    </lineage>
</organism>
<feature type="transmembrane region" description="Helical" evidence="2">
    <location>
        <begin position="37"/>
        <end position="58"/>
    </location>
</feature>
<evidence type="ECO:0000256" key="1">
    <source>
        <dbReference type="SAM" id="MobiDB-lite"/>
    </source>
</evidence>
<evidence type="ECO:0000256" key="2">
    <source>
        <dbReference type="SAM" id="Phobius"/>
    </source>
</evidence>
<proteinExistence type="predicted"/>
<reference evidence="4 5" key="1">
    <citation type="submission" date="2023-07" db="EMBL/GenBank/DDBJ databases">
        <title>Nocardioides sp. nov WY-20 isolated from soil.</title>
        <authorList>
            <person name="Liu B."/>
            <person name="Wan Y."/>
        </authorList>
    </citation>
    <scope>NUCLEOTIDE SEQUENCE [LARGE SCALE GENOMIC DNA]</scope>
    <source>
        <strain evidence="4 5">WY-20</strain>
    </source>
</reference>
<comment type="caution">
    <text evidence="4">The sequence shown here is derived from an EMBL/GenBank/DDBJ whole genome shotgun (WGS) entry which is preliminary data.</text>
</comment>
<feature type="transmembrane region" description="Helical" evidence="2">
    <location>
        <begin position="212"/>
        <end position="232"/>
    </location>
</feature>
<feature type="region of interest" description="Disordered" evidence="1">
    <location>
        <begin position="574"/>
        <end position="594"/>
    </location>
</feature>
<dbReference type="Gene3D" id="3.10.620.30">
    <property type="match status" value="1"/>
</dbReference>
<dbReference type="RefSeq" id="WP_305027211.1">
    <property type="nucleotide sequence ID" value="NZ_JAUQTA010000001.1"/>
</dbReference>
<dbReference type="EMBL" id="JAUQTA010000001">
    <property type="protein sequence ID" value="MDO7867829.1"/>
    <property type="molecule type" value="Genomic_DNA"/>
</dbReference>
<feature type="transmembrane region" description="Helical" evidence="2">
    <location>
        <begin position="125"/>
        <end position="144"/>
    </location>
</feature>
<feature type="transmembrane region" description="Helical" evidence="2">
    <location>
        <begin position="12"/>
        <end position="31"/>
    </location>
</feature>
<keyword evidence="2" id="KW-0812">Transmembrane</keyword>
<protein>
    <submittedName>
        <fullName evidence="4">Transglutaminase-like domain-containing protein</fullName>
    </submittedName>
</protein>
<accession>A0ABT9AZ16</accession>
<feature type="transmembrane region" description="Helical" evidence="2">
    <location>
        <begin position="65"/>
        <end position="85"/>
    </location>
</feature>
<keyword evidence="5" id="KW-1185">Reference proteome</keyword>
<keyword evidence="2" id="KW-0472">Membrane</keyword>
<dbReference type="Pfam" id="PF01841">
    <property type="entry name" value="Transglut_core"/>
    <property type="match status" value="1"/>
</dbReference>
<keyword evidence="2" id="KW-1133">Transmembrane helix</keyword>
<gene>
    <name evidence="4" type="ORF">Q5722_05540</name>
</gene>